<reference evidence="1" key="1">
    <citation type="journal article" date="2023" name="bioRxiv">
        <title>Scaffold-level genome assemblies of two parasitoid biocontrol wasps reveal the parthenogenesis mechanism and an associated novel virus.</title>
        <authorList>
            <person name="Inwood S."/>
            <person name="Skelly J."/>
            <person name="Guhlin J."/>
            <person name="Harrop T."/>
            <person name="Goldson S."/>
            <person name="Dearden P."/>
        </authorList>
    </citation>
    <scope>NUCLEOTIDE SEQUENCE</scope>
    <source>
        <strain evidence="1">Lincoln</strain>
        <tissue evidence="1">Whole body</tissue>
    </source>
</reference>
<sequence length="86" mass="9615">MDGHVAEPKIATGAQDITDNASSCKELGQKPFKVLTKSLRIFWRRHRGNASITEYDPCYKVAYLGNVLTGWANGESTLCYKLVQHD</sequence>
<comment type="caution">
    <text evidence="1">The sequence shown here is derived from an EMBL/GenBank/DDBJ whole genome shotgun (WGS) entry which is preliminary data.</text>
</comment>
<keyword evidence="2" id="KW-1185">Reference proteome</keyword>
<gene>
    <name evidence="1" type="ORF">PV327_011269</name>
</gene>
<accession>A0AA39F0I3</accession>
<proteinExistence type="predicted"/>
<reference evidence="1" key="2">
    <citation type="submission" date="2023-03" db="EMBL/GenBank/DDBJ databases">
        <authorList>
            <person name="Inwood S.N."/>
            <person name="Skelly J.G."/>
            <person name="Guhlin J."/>
            <person name="Harrop T.W.R."/>
            <person name="Goldson S.G."/>
            <person name="Dearden P.K."/>
        </authorList>
    </citation>
    <scope>NUCLEOTIDE SEQUENCE</scope>
    <source>
        <strain evidence="1">Lincoln</strain>
        <tissue evidence="1">Whole body</tissue>
    </source>
</reference>
<evidence type="ECO:0000313" key="1">
    <source>
        <dbReference type="EMBL" id="KAK0158023.1"/>
    </source>
</evidence>
<evidence type="ECO:0000313" key="2">
    <source>
        <dbReference type="Proteomes" id="UP001168972"/>
    </source>
</evidence>
<dbReference type="EMBL" id="JAQQBR010002101">
    <property type="protein sequence ID" value="KAK0158023.1"/>
    <property type="molecule type" value="Genomic_DNA"/>
</dbReference>
<dbReference type="AlphaFoldDB" id="A0AA39F0I3"/>
<protein>
    <submittedName>
        <fullName evidence="1">Uncharacterized protein</fullName>
    </submittedName>
</protein>
<organism evidence="1 2">
    <name type="scientific">Microctonus hyperodae</name>
    <name type="common">Parasitoid wasp</name>
    <dbReference type="NCBI Taxonomy" id="165561"/>
    <lineage>
        <taxon>Eukaryota</taxon>
        <taxon>Metazoa</taxon>
        <taxon>Ecdysozoa</taxon>
        <taxon>Arthropoda</taxon>
        <taxon>Hexapoda</taxon>
        <taxon>Insecta</taxon>
        <taxon>Pterygota</taxon>
        <taxon>Neoptera</taxon>
        <taxon>Endopterygota</taxon>
        <taxon>Hymenoptera</taxon>
        <taxon>Apocrita</taxon>
        <taxon>Ichneumonoidea</taxon>
        <taxon>Braconidae</taxon>
        <taxon>Euphorinae</taxon>
        <taxon>Microctonus</taxon>
    </lineage>
</organism>
<name>A0AA39F0I3_MICHY</name>
<dbReference type="Proteomes" id="UP001168972">
    <property type="component" value="Unassembled WGS sequence"/>
</dbReference>